<keyword evidence="2" id="KW-1185">Reference proteome</keyword>
<gene>
    <name evidence="1" type="ORF">ACFOX0_12725</name>
</gene>
<protein>
    <submittedName>
        <fullName evidence="1">YbaB/EbfC family nucleoid-associated protein</fullName>
    </submittedName>
</protein>
<proteinExistence type="predicted"/>
<sequence length="123" mass="13039">MEQQEPLIDALDRLTGVGRSEDGLVLARVDAAGLPTEIHIEPAGMRMSSGTLGTSIIAAIRAAHEDLQAQASAAVRAQVDQSGSTFGVGSIEASRADLARQVEQVTEEARAIHAHLLDRLDRM</sequence>
<accession>A0ABV8KL00</accession>
<dbReference type="Proteomes" id="UP001595868">
    <property type="component" value="Unassembled WGS sequence"/>
</dbReference>
<name>A0ABV8KL00_9ACTN</name>
<organism evidence="1 2">
    <name type="scientific">Micromonospora zhanjiangensis</name>
    <dbReference type="NCBI Taxonomy" id="1522057"/>
    <lineage>
        <taxon>Bacteria</taxon>
        <taxon>Bacillati</taxon>
        <taxon>Actinomycetota</taxon>
        <taxon>Actinomycetes</taxon>
        <taxon>Micromonosporales</taxon>
        <taxon>Micromonosporaceae</taxon>
        <taxon>Micromonospora</taxon>
    </lineage>
</organism>
<comment type="caution">
    <text evidence="1">The sequence shown here is derived from an EMBL/GenBank/DDBJ whole genome shotgun (WGS) entry which is preliminary data.</text>
</comment>
<reference evidence="2" key="1">
    <citation type="journal article" date="2019" name="Int. J. Syst. Evol. Microbiol.">
        <title>The Global Catalogue of Microorganisms (GCM) 10K type strain sequencing project: providing services to taxonomists for standard genome sequencing and annotation.</title>
        <authorList>
            <consortium name="The Broad Institute Genomics Platform"/>
            <consortium name="The Broad Institute Genome Sequencing Center for Infectious Disease"/>
            <person name="Wu L."/>
            <person name="Ma J."/>
        </authorList>
    </citation>
    <scope>NUCLEOTIDE SEQUENCE [LARGE SCALE GENOMIC DNA]</scope>
    <source>
        <strain evidence="2">2902at01</strain>
    </source>
</reference>
<dbReference type="SUPFAM" id="SSF82607">
    <property type="entry name" value="YbaB-like"/>
    <property type="match status" value="1"/>
</dbReference>
<evidence type="ECO:0000313" key="2">
    <source>
        <dbReference type="Proteomes" id="UP001595868"/>
    </source>
</evidence>
<dbReference type="Gene3D" id="3.30.1310.10">
    <property type="entry name" value="Nucleoid-associated protein YbaB-like domain"/>
    <property type="match status" value="1"/>
</dbReference>
<dbReference type="RefSeq" id="WP_377545050.1">
    <property type="nucleotide sequence ID" value="NZ_JBHSBN010000007.1"/>
</dbReference>
<dbReference type="Pfam" id="PF02575">
    <property type="entry name" value="YbaB_DNA_bd"/>
    <property type="match status" value="1"/>
</dbReference>
<dbReference type="InterPro" id="IPR036894">
    <property type="entry name" value="YbaB-like_sf"/>
</dbReference>
<evidence type="ECO:0000313" key="1">
    <source>
        <dbReference type="EMBL" id="MFC4106789.1"/>
    </source>
</evidence>
<dbReference type="InterPro" id="IPR004401">
    <property type="entry name" value="YbaB/EbfC"/>
</dbReference>
<dbReference type="EMBL" id="JBHSBN010000007">
    <property type="protein sequence ID" value="MFC4106789.1"/>
    <property type="molecule type" value="Genomic_DNA"/>
</dbReference>